<name>A0A8X7N7N4_9BASI</name>
<evidence type="ECO:0000313" key="5">
    <source>
        <dbReference type="Proteomes" id="UP000078113"/>
    </source>
</evidence>
<gene>
    <name evidence="4" type="ORF">A4X09_0g4840</name>
</gene>
<keyword evidence="5" id="KW-1185">Reference proteome</keyword>
<evidence type="ECO:0008006" key="6">
    <source>
        <dbReference type="Google" id="ProtNLM"/>
    </source>
</evidence>
<accession>A0A8X7N7N4</accession>
<evidence type="ECO:0000256" key="3">
    <source>
        <dbReference type="SAM" id="SignalP"/>
    </source>
</evidence>
<feature type="transmembrane region" description="Helical" evidence="2">
    <location>
        <begin position="208"/>
        <end position="231"/>
    </location>
</feature>
<organism evidence="4 5">
    <name type="scientific">Tilletia walkeri</name>
    <dbReference type="NCBI Taxonomy" id="117179"/>
    <lineage>
        <taxon>Eukaryota</taxon>
        <taxon>Fungi</taxon>
        <taxon>Dikarya</taxon>
        <taxon>Basidiomycota</taxon>
        <taxon>Ustilaginomycotina</taxon>
        <taxon>Exobasidiomycetes</taxon>
        <taxon>Tilletiales</taxon>
        <taxon>Tilletiaceae</taxon>
        <taxon>Tilletia</taxon>
    </lineage>
</organism>
<evidence type="ECO:0000313" key="4">
    <source>
        <dbReference type="EMBL" id="KAE8267504.1"/>
    </source>
</evidence>
<feature type="chain" id="PRO_5036463509" description="Transmembrane protein" evidence="3">
    <location>
        <begin position="24"/>
        <end position="518"/>
    </location>
</feature>
<keyword evidence="2" id="KW-1133">Transmembrane helix</keyword>
<proteinExistence type="predicted"/>
<feature type="region of interest" description="Disordered" evidence="1">
    <location>
        <begin position="179"/>
        <end position="198"/>
    </location>
</feature>
<keyword evidence="3" id="KW-0732">Signal</keyword>
<dbReference type="EMBL" id="LWDG02000222">
    <property type="protein sequence ID" value="KAE8267504.1"/>
    <property type="molecule type" value="Genomic_DNA"/>
</dbReference>
<reference evidence="4" key="1">
    <citation type="submission" date="2016-04" db="EMBL/GenBank/DDBJ databases">
        <authorList>
            <person name="Nguyen H.D."/>
            <person name="Samba Siva P."/>
            <person name="Cullis J."/>
            <person name="Levesque C.A."/>
            <person name="Hambleton S."/>
        </authorList>
    </citation>
    <scope>NUCLEOTIDE SEQUENCE</scope>
    <source>
        <strain evidence="4">DAOMC 236422</strain>
    </source>
</reference>
<evidence type="ECO:0000256" key="1">
    <source>
        <dbReference type="SAM" id="MobiDB-lite"/>
    </source>
</evidence>
<keyword evidence="2" id="KW-0812">Transmembrane</keyword>
<feature type="signal peptide" evidence="3">
    <location>
        <begin position="1"/>
        <end position="23"/>
    </location>
</feature>
<dbReference type="AlphaFoldDB" id="A0A8X7N7N4"/>
<reference evidence="4" key="2">
    <citation type="journal article" date="2019" name="IMA Fungus">
        <title>Genome sequencing and comparison of five Tilletia species to identify candidate genes for the detection of regulated species infecting wheat.</title>
        <authorList>
            <person name="Nguyen H.D.T."/>
            <person name="Sultana T."/>
            <person name="Kesanakurti P."/>
            <person name="Hambleton S."/>
        </authorList>
    </citation>
    <scope>NUCLEOTIDE SEQUENCE</scope>
    <source>
        <strain evidence="4">DAOMC 236422</strain>
    </source>
</reference>
<keyword evidence="2" id="KW-0472">Membrane</keyword>
<sequence length="518" mass="54777">MLGLWRINNLLLAAILCVSAVMAEVKDAPPQRRLINKGFIQMELHGRADPSHLFQPREPSDQEVASQFIGRSLRSVHGLQLAERGPDSTVCDDNSFCGPNEKCIKNPNNSSNAWYCCPGGRCEVGLGCAQGSQQWVENKDFCCPINATCTDRSSVATPSGTATPKAILLYIAQAQTSNLSQPQGADNPASPGSSSNVTVHCRSSAGPAAGAGVGGVVFGILAGSFLVAFLLRRKQRNHQGTSSSLEKFSDGDSPMGTPALSVVPYRGADSSKAPHQASVDTSFGSKFDAKSEKELVEDLASYNFAVDQFSMAVTGNGKADSSKALGPLPRNIGPAAGALKNIKASDRAAHFEGVTRHIINSIAYQRVAQPFCFMADLQQAASLATVDSSVSNGFDQAQAARWRVMTHTAMRKTSNDPTAQRAIKQTQDQMENTMIEAVLWAGLETDAKAASARVGSSFGQVRDAVANLASLAILLREGMTSANYQIAIAPSNLAVVLGLVANPGRKDSRTIVPLNGPQ</sequence>
<evidence type="ECO:0000256" key="2">
    <source>
        <dbReference type="SAM" id="Phobius"/>
    </source>
</evidence>
<protein>
    <recommendedName>
        <fullName evidence="6">Transmembrane protein</fullName>
    </recommendedName>
</protein>
<dbReference type="Proteomes" id="UP000078113">
    <property type="component" value="Unassembled WGS sequence"/>
</dbReference>
<comment type="caution">
    <text evidence="4">The sequence shown here is derived from an EMBL/GenBank/DDBJ whole genome shotgun (WGS) entry which is preliminary data.</text>
</comment>